<proteinExistence type="predicted"/>
<evidence type="ECO:0000313" key="3">
    <source>
        <dbReference type="Proteomes" id="UP000292648"/>
    </source>
</evidence>
<dbReference type="Pfam" id="PF12395">
    <property type="entry name" value="DUF3658"/>
    <property type="match status" value="1"/>
</dbReference>
<dbReference type="InterPro" id="IPR022123">
    <property type="entry name" value="DUF3658"/>
</dbReference>
<dbReference type="EMBL" id="SEHH01000008">
    <property type="protein sequence ID" value="TBX52919.1"/>
    <property type="molecule type" value="Genomic_DNA"/>
</dbReference>
<accession>A0A4Q9Y6G7</accession>
<gene>
    <name evidence="2" type="ORF">EUZ87_00480</name>
</gene>
<evidence type="ECO:0000313" key="2">
    <source>
        <dbReference type="EMBL" id="TBX52919.1"/>
    </source>
</evidence>
<evidence type="ECO:0000259" key="1">
    <source>
        <dbReference type="Pfam" id="PF12395"/>
    </source>
</evidence>
<organism evidence="2 3">
    <name type="scientific">Lactiplantibacillus paraplantarum</name>
    <dbReference type="NCBI Taxonomy" id="60520"/>
    <lineage>
        <taxon>Bacteria</taxon>
        <taxon>Bacillati</taxon>
        <taxon>Bacillota</taxon>
        <taxon>Bacilli</taxon>
        <taxon>Lactobacillales</taxon>
        <taxon>Lactobacillaceae</taxon>
        <taxon>Lactiplantibacillus</taxon>
    </lineage>
</organism>
<sequence length="225" mass="25239">MTDVTFNSTFAVTLQHELHQPVLSLPLSLQIGDLTRLTTDGPAQLANSADDPIVKQALATLKSQVKPGAVLRVWWSTMPDDWVGFDWLCQQLVDTDAQLRQVMVPLSQVITQPGLALQSLAELSEILPEDIAHYLQLAQVVSKNEQRAHSYEWQALVAENAPLRVNLNGHLVSVAADFYDSLLERQIQPGRPVVQIIGEMLMRYSLGLPDWWYRARIQHILSTRG</sequence>
<feature type="domain" description="DUF3658" evidence="1">
    <location>
        <begin position="135"/>
        <end position="221"/>
    </location>
</feature>
<reference evidence="2 3" key="1">
    <citation type="submission" date="2019-01" db="EMBL/GenBank/DDBJ databases">
        <title>Draft genome sequence of Lactobacillus paraplantarum OSY-TC318, a Producer of the novel lantibiotic Paraplantaracin TC318.</title>
        <authorList>
            <person name="Hussein W.E."/>
            <person name="Huang E."/>
            <person name="Yousef A.E."/>
        </authorList>
    </citation>
    <scope>NUCLEOTIDE SEQUENCE [LARGE SCALE GENOMIC DNA]</scope>
    <source>
        <strain evidence="2 3">OSY-TC318</strain>
    </source>
</reference>
<comment type="caution">
    <text evidence="2">The sequence shown here is derived from an EMBL/GenBank/DDBJ whole genome shotgun (WGS) entry which is preliminary data.</text>
</comment>
<protein>
    <submittedName>
        <fullName evidence="2">DUF1835 domain-containing protein</fullName>
    </submittedName>
</protein>
<dbReference type="Proteomes" id="UP000292648">
    <property type="component" value="Unassembled WGS sequence"/>
</dbReference>
<name>A0A4Q9Y6G7_9LACO</name>
<dbReference type="AlphaFoldDB" id="A0A4Q9Y6G7"/>